<keyword evidence="2" id="KW-1185">Reference proteome</keyword>
<evidence type="ECO:0000313" key="1">
    <source>
        <dbReference type="EMBL" id="KAJ8133057.1"/>
    </source>
</evidence>
<dbReference type="Proteomes" id="UP001153332">
    <property type="component" value="Unassembled WGS sequence"/>
</dbReference>
<sequence>MAMESFVDREAQNEIDDSREITGNGLTRRGWTSDDILRLLVYNPLENKQFVPNGALEELITFETITSTLATAGLSTREQVFLANVIVEKGRRIFAILVFINQVNDIKTLFNEGFTDEMLPVAYQDEDDTWQVKSYIPNSDNLNQEKIWVFFQHWKKSTIFSFCERQWMFLSPVFTRQQFKYILHRDAILPFVSVKGQTKQSYFSMVFRVDVHPAHQRFAPTIGRPLECAIKELAAPDSENTFEKEADALAYMREIDHKHLIKCIAAVQKERKHFFVFPWADGGNLREFWAADDFPSTNTETICWVISQMRGLADALTALHDYNIRHGDLKPENILRFSDNTTPGYGRLVIADFGLAKTHTAITRSRHFPTRTVTGTARYEAPEAFLQEKSRSRVYDVWSMGCILLEFLIWVLHGGNFLQTFNSSFESYAHPTQSGISRLDRVAQKGIELMLRDPRCGRNTALGAILDFTKRRLLVPIQGEGNTPLRASAKELYVHLNSIINQCSDDSTYVFNAEVWETLRQSSLSSHRLGASLLQPTNSKGLQLPVQTKQNRRVPSLPRLIAPITGSASILGESLTEEPAPIRVDRHATPKPRDDYPTPIIDPTTPIANRKETLNEFSLDVQKEFPVCHAETEANEKSAKSTLYEPSSSDSCWSATSSCNYGSTSSISEDATEGASQDSRVLANLVRNKKQDIANKTLAWFSRTLDSGLTLAAYQQGETSASGGNTPGNSKPAGESGRKGPSQKKRKGVEDDDKSGDPDGEDGDEDDDRKRTGKKKPKTGMDRTQKFACPFFKHKPEIYGKNRTCRGHSWDTVHRTKEHLYRVHMQPEGRCHRCLIVFENVSSLQVHQREPVPCDVVENSEDEIYIDAQTAQKLRRQPGKRSQPKKSEPVKWKEMFSLLFPNVEPIPSPYYDDNVEKRSELEVIQDFSSFAAEELRTEMEAVLAELDIEEALKTILVNRFQSSQPRIQEKYLLRQGRGCSSTAEQETESPAKNPTAPSPEESSHNSGPHSESGEENDTRNEGGGATTDTPMNCNSQTGHRRTSRQLDEESPIPQLLANFEFPPEINSAFPTGMNPSNYYTAPASLQSTESYHPYSLNGVNGTPQNMSDSLVNYFGTGPVNRNTYGSFGTSPHSNQPSPYWDSTPRQNLGSRPRDPLLTPVPSTPLGRRRASAATPSYVFEPHSSPLRAAAQSHGMHFNPTLGADETSNRPRTVYPNRMQQPGFSYIQPSHDQNVDQQFFDSGYLSNFTMGHQAVRDAEEEEWGSRMEDCETG</sequence>
<proteinExistence type="predicted"/>
<reference evidence="1" key="1">
    <citation type="submission" date="2022-12" db="EMBL/GenBank/DDBJ databases">
        <title>Genome Sequence of Lasiodiplodia mahajangana.</title>
        <authorList>
            <person name="Buettner E."/>
        </authorList>
    </citation>
    <scope>NUCLEOTIDE SEQUENCE</scope>
    <source>
        <strain evidence="1">VT137</strain>
    </source>
</reference>
<organism evidence="1 2">
    <name type="scientific">Lasiodiplodia mahajangana</name>
    <dbReference type="NCBI Taxonomy" id="1108764"/>
    <lineage>
        <taxon>Eukaryota</taxon>
        <taxon>Fungi</taxon>
        <taxon>Dikarya</taxon>
        <taxon>Ascomycota</taxon>
        <taxon>Pezizomycotina</taxon>
        <taxon>Dothideomycetes</taxon>
        <taxon>Dothideomycetes incertae sedis</taxon>
        <taxon>Botryosphaeriales</taxon>
        <taxon>Botryosphaeriaceae</taxon>
        <taxon>Lasiodiplodia</taxon>
    </lineage>
</organism>
<gene>
    <name evidence="1" type="ORF">O1611_g564</name>
</gene>
<comment type="caution">
    <text evidence="1">The sequence shown here is derived from an EMBL/GenBank/DDBJ whole genome shotgun (WGS) entry which is preliminary data.</text>
</comment>
<name>A0ACC2JZV6_9PEZI</name>
<evidence type="ECO:0000313" key="2">
    <source>
        <dbReference type="Proteomes" id="UP001153332"/>
    </source>
</evidence>
<accession>A0ACC2JZV6</accession>
<protein>
    <submittedName>
        <fullName evidence="1">Uncharacterized protein</fullName>
    </submittedName>
</protein>
<dbReference type="EMBL" id="JAPUUL010000050">
    <property type="protein sequence ID" value="KAJ8133057.1"/>
    <property type="molecule type" value="Genomic_DNA"/>
</dbReference>